<evidence type="ECO:0000259" key="2">
    <source>
        <dbReference type="Pfam" id="PF00171"/>
    </source>
</evidence>
<dbReference type="InterPro" id="IPR050740">
    <property type="entry name" value="Aldehyde_DH_Superfamily"/>
</dbReference>
<dbReference type="Pfam" id="PF00171">
    <property type="entry name" value="Aldedh"/>
    <property type="match status" value="1"/>
</dbReference>
<dbReference type="InterPro" id="IPR016163">
    <property type="entry name" value="Ald_DH_C"/>
</dbReference>
<dbReference type="InterPro" id="IPR044151">
    <property type="entry name" value="ALDH_KGSADH"/>
</dbReference>
<dbReference type="RefSeq" id="WP_344687415.1">
    <property type="nucleotide sequence ID" value="NZ_BAAAVV010000002.1"/>
</dbReference>
<reference evidence="4" key="1">
    <citation type="journal article" date="2019" name="Int. J. Syst. Evol. Microbiol.">
        <title>The Global Catalogue of Microorganisms (GCM) 10K type strain sequencing project: providing services to taxonomists for standard genome sequencing and annotation.</title>
        <authorList>
            <consortium name="The Broad Institute Genomics Platform"/>
            <consortium name="The Broad Institute Genome Sequencing Center for Infectious Disease"/>
            <person name="Wu L."/>
            <person name="Ma J."/>
        </authorList>
    </citation>
    <scope>NUCLEOTIDE SEQUENCE [LARGE SCALE GENOMIC DNA]</scope>
    <source>
        <strain evidence="4">JCM 15614</strain>
    </source>
</reference>
<protein>
    <submittedName>
        <fullName evidence="3">Aldehyde dehydrogenase (NADP(+))</fullName>
    </submittedName>
</protein>
<dbReference type="CDD" id="cd07129">
    <property type="entry name" value="ALDH_KGSADH"/>
    <property type="match status" value="1"/>
</dbReference>
<keyword evidence="1" id="KW-0560">Oxidoreductase</keyword>
<accession>A0ABP6NXN1</accession>
<organism evidence="3 4">
    <name type="scientific">Blastococcus jejuensis</name>
    <dbReference type="NCBI Taxonomy" id="351224"/>
    <lineage>
        <taxon>Bacteria</taxon>
        <taxon>Bacillati</taxon>
        <taxon>Actinomycetota</taxon>
        <taxon>Actinomycetes</taxon>
        <taxon>Geodermatophilales</taxon>
        <taxon>Geodermatophilaceae</taxon>
        <taxon>Blastococcus</taxon>
    </lineage>
</organism>
<gene>
    <name evidence="3" type="ORF">GCM10010531_09280</name>
</gene>
<dbReference type="PANTHER" id="PTHR43353:SF3">
    <property type="entry name" value="ALDEHYDE DEHYDROGENASE-RELATED"/>
    <property type="match status" value="1"/>
</dbReference>
<dbReference type="EMBL" id="BAAAVV010000002">
    <property type="protein sequence ID" value="GAA3159971.1"/>
    <property type="molecule type" value="Genomic_DNA"/>
</dbReference>
<dbReference type="PANTHER" id="PTHR43353">
    <property type="entry name" value="SUCCINATE-SEMIALDEHYDE DEHYDROGENASE, MITOCHONDRIAL"/>
    <property type="match status" value="1"/>
</dbReference>
<feature type="domain" description="Aldehyde dehydrogenase" evidence="2">
    <location>
        <begin position="5"/>
        <end position="407"/>
    </location>
</feature>
<dbReference type="Proteomes" id="UP001499924">
    <property type="component" value="Unassembled WGS sequence"/>
</dbReference>
<evidence type="ECO:0000256" key="1">
    <source>
        <dbReference type="ARBA" id="ARBA00023002"/>
    </source>
</evidence>
<comment type="caution">
    <text evidence="3">The sequence shown here is derived from an EMBL/GenBank/DDBJ whole genome shotgun (WGS) entry which is preliminary data.</text>
</comment>
<dbReference type="Gene3D" id="3.40.309.10">
    <property type="entry name" value="Aldehyde Dehydrogenase, Chain A, domain 2"/>
    <property type="match status" value="1"/>
</dbReference>
<dbReference type="InterPro" id="IPR015590">
    <property type="entry name" value="Aldehyde_DH_dom"/>
</dbReference>
<dbReference type="InterPro" id="IPR016162">
    <property type="entry name" value="Ald_DH_N"/>
</dbReference>
<name>A0ABP6NXN1_9ACTN</name>
<keyword evidence="4" id="KW-1185">Reference proteome</keyword>
<evidence type="ECO:0000313" key="3">
    <source>
        <dbReference type="EMBL" id="GAA3159971.1"/>
    </source>
</evidence>
<sequence length="504" mass="52424">MTVVASIDPRTGTRGEVVAEETGAAELDRLCRAAADAAGWLEAAGRDFRAGLLRRMADALEARGEDIVATADRETAIGPTRLGGELRRTCYQLRLFAEVLEEGSYLEATIDPPGETPMGPRPDLRRMLVPIGPVAVFGASNFPLAFSVPGGDTASALAVGCPVVIKAHESHPATSELCFSIMRGAADELGCPEGTLSLVHGRQAGADLVSHPEIRAVAFTGSPAGGRALFDLINRRPDPIPFYGELGSINPVIVTPGAADERAAAIAEGLVGSFTVAAGQLCTKPGVVLVPRSAGGDALVEAVSAAVGATGDQVLLNERIAADYASTTGRLRTLPSVSVVAQGEGSAADGFRAAPLLLSVDVENLDDAVTGECFGPMTVLVRYDGEDELAAAVAKLPSSLTAAVHSAPAEGELTGRLTDLLRRVAGRLIYDGFPTGVSVSWAQHHGGPWPATNSLHTSVGTSAVRRFLRPTAWQDAPQHVLPAELRDGSVDVPRRIDGRLQLPE</sequence>
<dbReference type="Gene3D" id="3.40.605.10">
    <property type="entry name" value="Aldehyde Dehydrogenase, Chain A, domain 1"/>
    <property type="match status" value="1"/>
</dbReference>
<proteinExistence type="predicted"/>
<dbReference type="InterPro" id="IPR016161">
    <property type="entry name" value="Ald_DH/histidinol_DH"/>
</dbReference>
<evidence type="ECO:0000313" key="4">
    <source>
        <dbReference type="Proteomes" id="UP001499924"/>
    </source>
</evidence>
<dbReference type="SUPFAM" id="SSF53720">
    <property type="entry name" value="ALDH-like"/>
    <property type="match status" value="1"/>
</dbReference>